<dbReference type="CDD" id="cd02976">
    <property type="entry name" value="NrdH"/>
    <property type="match status" value="1"/>
</dbReference>
<evidence type="ECO:0000313" key="2">
    <source>
        <dbReference type="EMBL" id="GAA4789405.1"/>
    </source>
</evidence>
<dbReference type="EMBL" id="BAABJE010000005">
    <property type="protein sequence ID" value="GAA4789405.1"/>
    <property type="molecule type" value="Genomic_DNA"/>
</dbReference>
<name>A0ABP9B3E1_9GAMM</name>
<sequence length="141" mass="15385">MSNMTFKDRLSRAARTSVPLLLIPAFFLIGLYAGPRLIGAYRTVFPPAQYTTGDHAALYAKAGHPVVMYATTTCPYCAKARALFAEQGVAYTEYQIDKSEAANAEFTAKGGIGVPLLYIGERRIDGFRESAIRDALASLRK</sequence>
<dbReference type="InterPro" id="IPR051548">
    <property type="entry name" value="Grx-like_ET"/>
</dbReference>
<dbReference type="InterPro" id="IPR036249">
    <property type="entry name" value="Thioredoxin-like_sf"/>
</dbReference>
<organism evidence="2 3">
    <name type="scientific">Lysobacter hankyongensis</name>
    <dbReference type="NCBI Taxonomy" id="1176535"/>
    <lineage>
        <taxon>Bacteria</taxon>
        <taxon>Pseudomonadati</taxon>
        <taxon>Pseudomonadota</taxon>
        <taxon>Gammaproteobacteria</taxon>
        <taxon>Lysobacterales</taxon>
        <taxon>Lysobacteraceae</taxon>
        <taxon>Lysobacter</taxon>
    </lineage>
</organism>
<dbReference type="Proteomes" id="UP001499959">
    <property type="component" value="Unassembled WGS sequence"/>
</dbReference>
<dbReference type="PROSITE" id="PS51354">
    <property type="entry name" value="GLUTAREDOXIN_2"/>
    <property type="match status" value="1"/>
</dbReference>
<evidence type="ECO:0000313" key="3">
    <source>
        <dbReference type="Proteomes" id="UP001499959"/>
    </source>
</evidence>
<dbReference type="PROSITE" id="PS00195">
    <property type="entry name" value="GLUTAREDOXIN_1"/>
    <property type="match status" value="1"/>
</dbReference>
<dbReference type="InterPro" id="IPR002109">
    <property type="entry name" value="Glutaredoxin"/>
</dbReference>
<dbReference type="Pfam" id="PF00462">
    <property type="entry name" value="Glutaredoxin"/>
    <property type="match status" value="1"/>
</dbReference>
<dbReference type="PANTHER" id="PTHR34386:SF1">
    <property type="entry name" value="GLUTAREDOXIN-LIKE PROTEIN NRDH"/>
    <property type="match status" value="1"/>
</dbReference>
<dbReference type="InterPro" id="IPR011767">
    <property type="entry name" value="GLR_AS"/>
</dbReference>
<feature type="domain" description="Glutaredoxin" evidence="1">
    <location>
        <begin position="66"/>
        <end position="124"/>
    </location>
</feature>
<comment type="caution">
    <text evidence="2">The sequence shown here is derived from an EMBL/GenBank/DDBJ whole genome shotgun (WGS) entry which is preliminary data.</text>
</comment>
<dbReference type="Gene3D" id="3.40.30.10">
    <property type="entry name" value="Glutaredoxin"/>
    <property type="match status" value="1"/>
</dbReference>
<dbReference type="PANTHER" id="PTHR34386">
    <property type="entry name" value="GLUTAREDOXIN"/>
    <property type="match status" value="1"/>
</dbReference>
<reference evidence="3" key="1">
    <citation type="journal article" date="2019" name="Int. J. Syst. Evol. Microbiol.">
        <title>The Global Catalogue of Microorganisms (GCM) 10K type strain sequencing project: providing services to taxonomists for standard genome sequencing and annotation.</title>
        <authorList>
            <consortium name="The Broad Institute Genomics Platform"/>
            <consortium name="The Broad Institute Genome Sequencing Center for Infectious Disease"/>
            <person name="Wu L."/>
            <person name="Ma J."/>
        </authorList>
    </citation>
    <scope>NUCLEOTIDE SEQUENCE [LARGE SCALE GENOMIC DNA]</scope>
    <source>
        <strain evidence="3">JCM 18204</strain>
    </source>
</reference>
<dbReference type="SUPFAM" id="SSF52833">
    <property type="entry name" value="Thioredoxin-like"/>
    <property type="match status" value="1"/>
</dbReference>
<evidence type="ECO:0000259" key="1">
    <source>
        <dbReference type="Pfam" id="PF00462"/>
    </source>
</evidence>
<protein>
    <recommendedName>
        <fullName evidence="1">Glutaredoxin domain-containing protein</fullName>
    </recommendedName>
</protein>
<keyword evidence="3" id="KW-1185">Reference proteome</keyword>
<gene>
    <name evidence="2" type="ORF">GCM10023307_13240</name>
</gene>
<proteinExistence type="predicted"/>
<accession>A0ABP9B3E1</accession>
<dbReference type="RefSeq" id="WP_345302527.1">
    <property type="nucleotide sequence ID" value="NZ_BAABJE010000005.1"/>
</dbReference>